<keyword evidence="4" id="KW-1185">Reference proteome</keyword>
<dbReference type="SFLD" id="SFLDG01212">
    <property type="entry name" value="Phytoene_synthase_like"/>
    <property type="match status" value="1"/>
</dbReference>
<dbReference type="SUPFAM" id="SSF48576">
    <property type="entry name" value="Terpenoid synthases"/>
    <property type="match status" value="1"/>
</dbReference>
<accession>A0ABY5DWQ5</accession>
<dbReference type="SFLD" id="SFLDS00005">
    <property type="entry name" value="Isoprenoid_Synthase_Type_I"/>
    <property type="match status" value="1"/>
</dbReference>
<organism evidence="3 4">
    <name type="scientific">Paraconexibacter antarcticus</name>
    <dbReference type="NCBI Taxonomy" id="2949664"/>
    <lineage>
        <taxon>Bacteria</taxon>
        <taxon>Bacillati</taxon>
        <taxon>Actinomycetota</taxon>
        <taxon>Thermoleophilia</taxon>
        <taxon>Solirubrobacterales</taxon>
        <taxon>Paraconexibacteraceae</taxon>
        <taxon>Paraconexibacter</taxon>
    </lineage>
</organism>
<dbReference type="Proteomes" id="UP001056035">
    <property type="component" value="Chromosome"/>
</dbReference>
<dbReference type="InterPro" id="IPR002060">
    <property type="entry name" value="Squ/phyt_synthse"/>
</dbReference>
<dbReference type="InterPro" id="IPR008949">
    <property type="entry name" value="Isoprenoid_synthase_dom_sf"/>
</dbReference>
<evidence type="ECO:0000313" key="4">
    <source>
        <dbReference type="Proteomes" id="UP001056035"/>
    </source>
</evidence>
<name>A0ABY5DWQ5_9ACTN</name>
<keyword evidence="2" id="KW-0808">Transferase</keyword>
<dbReference type="PANTHER" id="PTHR31480">
    <property type="entry name" value="BIFUNCTIONAL LYCOPENE CYCLASE/PHYTOENE SYNTHASE"/>
    <property type="match status" value="1"/>
</dbReference>
<evidence type="ECO:0000313" key="3">
    <source>
        <dbReference type="EMBL" id="UTI65369.1"/>
    </source>
</evidence>
<dbReference type="Gene3D" id="1.10.600.10">
    <property type="entry name" value="Farnesyl Diphosphate Synthase"/>
    <property type="match status" value="1"/>
</dbReference>
<dbReference type="PROSITE" id="PS01044">
    <property type="entry name" value="SQUALEN_PHYTOEN_SYN_1"/>
    <property type="match status" value="1"/>
</dbReference>
<dbReference type="InterPro" id="IPR044843">
    <property type="entry name" value="Trans_IPPS_bact-type"/>
</dbReference>
<dbReference type="Pfam" id="PF00494">
    <property type="entry name" value="SQS_PSY"/>
    <property type="match status" value="1"/>
</dbReference>
<protein>
    <submittedName>
        <fullName evidence="3">Squalene/phytoene synthase family protein</fullName>
    </submittedName>
</protein>
<proteinExistence type="predicted"/>
<evidence type="ECO:0000256" key="2">
    <source>
        <dbReference type="ARBA" id="ARBA00022679"/>
    </source>
</evidence>
<reference evidence="3 4" key="1">
    <citation type="submission" date="2022-06" db="EMBL/GenBank/DDBJ databases">
        <title>Paraconexibacter antarcticus.</title>
        <authorList>
            <person name="Kim C.S."/>
        </authorList>
    </citation>
    <scope>NUCLEOTIDE SEQUENCE [LARGE SCALE GENOMIC DNA]</scope>
    <source>
        <strain evidence="3 4">02-257</strain>
    </source>
</reference>
<comment type="pathway">
    <text evidence="1">Carotenoid biosynthesis; phytoene biosynthesis.</text>
</comment>
<dbReference type="RefSeq" id="WP_254572050.1">
    <property type="nucleotide sequence ID" value="NZ_CP098502.1"/>
</dbReference>
<evidence type="ECO:0000256" key="1">
    <source>
        <dbReference type="ARBA" id="ARBA00004684"/>
    </source>
</evidence>
<gene>
    <name evidence="3" type="ORF">NBH00_03945</name>
</gene>
<dbReference type="InterPro" id="IPR019845">
    <property type="entry name" value="Squalene/phytoene_synthase_CS"/>
</dbReference>
<sequence length="281" mass="29874">MLLRADEEPGRVAEARTTTRRAGRTFALAARLLPRELRDDVYLLYLVLRTLDDLVDDAHPHAAARVEAVEAWASGWTALGPEAEILADLATRHPVPRQAVLDFCAGMRADLDHRPPATEADVDRYCHQVAGTVGLLMTSLLGLRPGADVGAAERAAAALGIAMQRTNILRDLDEDAAAGRCYVSAEAVAAHGPPVPGARAALLRDQIARADARYAEGLAGVDALAAGRPAIRAAAVMYREILRGLEAQTARGEAGRVVVPTRRKLVVAGRAMLGRRGPLTA</sequence>
<dbReference type="SFLD" id="SFLDG01018">
    <property type="entry name" value="Squalene/Phytoene_Synthase_Lik"/>
    <property type="match status" value="1"/>
</dbReference>
<dbReference type="EMBL" id="CP098502">
    <property type="protein sequence ID" value="UTI65369.1"/>
    <property type="molecule type" value="Genomic_DNA"/>
</dbReference>